<evidence type="ECO:0000313" key="2">
    <source>
        <dbReference type="Proteomes" id="UP000499080"/>
    </source>
</evidence>
<dbReference type="AlphaFoldDB" id="A0A4Y2AZ24"/>
<dbReference type="EMBL" id="BGPR01000039">
    <property type="protein sequence ID" value="GBL84827.1"/>
    <property type="molecule type" value="Genomic_DNA"/>
</dbReference>
<proteinExistence type="predicted"/>
<comment type="caution">
    <text evidence="1">The sequence shown here is derived from an EMBL/GenBank/DDBJ whole genome shotgun (WGS) entry which is preliminary data.</text>
</comment>
<accession>A0A4Y2AZ24</accession>
<protein>
    <submittedName>
        <fullName evidence="1">Uncharacterized protein</fullName>
    </submittedName>
</protein>
<reference evidence="1 2" key="1">
    <citation type="journal article" date="2019" name="Sci. Rep.">
        <title>Orb-weaving spider Araneus ventricosus genome elucidates the spidroin gene catalogue.</title>
        <authorList>
            <person name="Kono N."/>
            <person name="Nakamura H."/>
            <person name="Ohtoshi R."/>
            <person name="Moran D.A.P."/>
            <person name="Shinohara A."/>
            <person name="Yoshida Y."/>
            <person name="Fujiwara M."/>
            <person name="Mori M."/>
            <person name="Tomita M."/>
            <person name="Arakawa K."/>
        </authorList>
    </citation>
    <scope>NUCLEOTIDE SEQUENCE [LARGE SCALE GENOMIC DNA]</scope>
</reference>
<sequence length="114" mass="13325">MYPLCMLVGSSGQGKVLPQEDWVPGGHVALLRGKTTVFRVWLWRIVLRLKQKFELQLAPQRHNELLKIGYFKDSCAATVDPVVCNPLTPNHCRLRREWCQARAHWRTKWRSVVF</sequence>
<evidence type="ECO:0000313" key="1">
    <source>
        <dbReference type="EMBL" id="GBL84827.1"/>
    </source>
</evidence>
<keyword evidence="2" id="KW-1185">Reference proteome</keyword>
<dbReference type="Proteomes" id="UP000499080">
    <property type="component" value="Unassembled WGS sequence"/>
</dbReference>
<organism evidence="1 2">
    <name type="scientific">Araneus ventricosus</name>
    <name type="common">Orbweaver spider</name>
    <name type="synonym">Epeira ventricosa</name>
    <dbReference type="NCBI Taxonomy" id="182803"/>
    <lineage>
        <taxon>Eukaryota</taxon>
        <taxon>Metazoa</taxon>
        <taxon>Ecdysozoa</taxon>
        <taxon>Arthropoda</taxon>
        <taxon>Chelicerata</taxon>
        <taxon>Arachnida</taxon>
        <taxon>Araneae</taxon>
        <taxon>Araneomorphae</taxon>
        <taxon>Entelegynae</taxon>
        <taxon>Araneoidea</taxon>
        <taxon>Araneidae</taxon>
        <taxon>Araneus</taxon>
    </lineage>
</organism>
<name>A0A4Y2AZ24_ARAVE</name>
<gene>
    <name evidence="1" type="ORF">AVEN_93856_1</name>
</gene>